<reference evidence="3 4" key="1">
    <citation type="submission" date="2019-11" db="EMBL/GenBank/DDBJ databases">
        <title>Gordonia sp. nov., a novel actinobacterium isolated from mangrove soil in Hainan.</title>
        <authorList>
            <person name="Huang X."/>
            <person name="Xie Y."/>
            <person name="Chu X."/>
            <person name="Xiao K."/>
        </authorList>
    </citation>
    <scope>NUCLEOTIDE SEQUENCE [LARGE SCALE GENOMIC DNA]</scope>
    <source>
        <strain evidence="3 4">HNM0687</strain>
    </source>
</reference>
<dbReference type="InterPro" id="IPR002539">
    <property type="entry name" value="MaoC-like_dom"/>
</dbReference>
<evidence type="ECO:0000313" key="4">
    <source>
        <dbReference type="Proteomes" id="UP000475545"/>
    </source>
</evidence>
<keyword evidence="4" id="KW-1185">Reference proteome</keyword>
<comment type="similarity">
    <text evidence="1">Belongs to the enoyl-CoA hydratase/isomerase family.</text>
</comment>
<comment type="caution">
    <text evidence="3">The sequence shown here is derived from an EMBL/GenBank/DDBJ whole genome shotgun (WGS) entry which is preliminary data.</text>
</comment>
<protein>
    <submittedName>
        <fullName evidence="3">Protein dehydratase</fullName>
    </submittedName>
</protein>
<name>A0A6L7GX90_9ACTN</name>
<organism evidence="3 4">
    <name type="scientific">Gordonia mangrovi</name>
    <dbReference type="NCBI Taxonomy" id="2665643"/>
    <lineage>
        <taxon>Bacteria</taxon>
        <taxon>Bacillati</taxon>
        <taxon>Actinomycetota</taxon>
        <taxon>Actinomycetes</taxon>
        <taxon>Mycobacteriales</taxon>
        <taxon>Gordoniaceae</taxon>
        <taxon>Gordonia</taxon>
    </lineage>
</organism>
<sequence>MTASSTDSITVGQALPEMPTAVADPARMKTLSALMRDPNPIHFDEVAVAAVGLGDRTINQGPSNVAYAVSALGAWAGGVTNVVSYRFRYLANVAAGDRLRTGGTITAIDDTPSVRIAECDVYLEVVGGARVLQGTATVRLG</sequence>
<dbReference type="RefSeq" id="WP_160904443.1">
    <property type="nucleotide sequence ID" value="NZ_CP102850.1"/>
</dbReference>
<evidence type="ECO:0000259" key="2">
    <source>
        <dbReference type="Pfam" id="PF01575"/>
    </source>
</evidence>
<dbReference type="Proteomes" id="UP000475545">
    <property type="component" value="Unassembled WGS sequence"/>
</dbReference>
<gene>
    <name evidence="3" type="ORF">GIY30_23245</name>
</gene>
<dbReference type="SUPFAM" id="SSF54637">
    <property type="entry name" value="Thioesterase/thiol ester dehydrase-isomerase"/>
    <property type="match status" value="1"/>
</dbReference>
<dbReference type="Gene3D" id="3.10.129.10">
    <property type="entry name" value="Hotdog Thioesterase"/>
    <property type="match status" value="1"/>
</dbReference>
<proteinExistence type="inferred from homology"/>
<dbReference type="Pfam" id="PF01575">
    <property type="entry name" value="MaoC_dehydratas"/>
    <property type="match status" value="1"/>
</dbReference>
<accession>A0A6L7GX90</accession>
<evidence type="ECO:0000256" key="1">
    <source>
        <dbReference type="ARBA" id="ARBA00005254"/>
    </source>
</evidence>
<feature type="domain" description="MaoC-like" evidence="2">
    <location>
        <begin position="25"/>
        <end position="107"/>
    </location>
</feature>
<dbReference type="EMBL" id="WMBR01000010">
    <property type="protein sequence ID" value="MXP24243.1"/>
    <property type="molecule type" value="Genomic_DNA"/>
</dbReference>
<evidence type="ECO:0000313" key="3">
    <source>
        <dbReference type="EMBL" id="MXP24243.1"/>
    </source>
</evidence>
<dbReference type="AlphaFoldDB" id="A0A6L7GX90"/>
<dbReference type="InterPro" id="IPR029069">
    <property type="entry name" value="HotDog_dom_sf"/>
</dbReference>